<keyword evidence="7" id="KW-0067">ATP-binding</keyword>
<keyword evidence="3" id="KW-0808">Transferase</keyword>
<keyword evidence="12" id="KW-1185">Reference proteome</keyword>
<evidence type="ECO:0000256" key="3">
    <source>
        <dbReference type="ARBA" id="ARBA00022679"/>
    </source>
</evidence>
<keyword evidence="6" id="KW-0547">Nucleotide-binding</keyword>
<comment type="cofactor">
    <cofactor evidence="1">
        <name>Mg(2+)</name>
        <dbReference type="ChEBI" id="CHEBI:18420"/>
    </cofactor>
</comment>
<dbReference type="InterPro" id="IPR003846">
    <property type="entry name" value="SelO"/>
</dbReference>
<proteinExistence type="inferred from homology"/>
<keyword evidence="4" id="KW-0548">Nucleotidyltransferase</keyword>
<evidence type="ECO:0000256" key="7">
    <source>
        <dbReference type="ARBA" id="ARBA00022840"/>
    </source>
</evidence>
<evidence type="ECO:0000256" key="4">
    <source>
        <dbReference type="ARBA" id="ARBA00022695"/>
    </source>
</evidence>
<evidence type="ECO:0000256" key="5">
    <source>
        <dbReference type="ARBA" id="ARBA00022723"/>
    </source>
</evidence>
<feature type="compositionally biased region" description="Low complexity" evidence="10">
    <location>
        <begin position="1"/>
        <end position="17"/>
    </location>
</feature>
<evidence type="ECO:0000256" key="8">
    <source>
        <dbReference type="ARBA" id="ARBA00022842"/>
    </source>
</evidence>
<accession>A0A6A3A0D8</accession>
<evidence type="ECO:0000256" key="2">
    <source>
        <dbReference type="ARBA" id="ARBA00009747"/>
    </source>
</evidence>
<evidence type="ECO:0000256" key="6">
    <source>
        <dbReference type="ARBA" id="ARBA00022741"/>
    </source>
</evidence>
<evidence type="ECO:0000256" key="9">
    <source>
        <dbReference type="ARBA" id="ARBA00031547"/>
    </source>
</evidence>
<dbReference type="PANTHER" id="PTHR32057:SF14">
    <property type="entry name" value="PROTEIN ADENYLYLTRANSFERASE SELO, MITOCHONDRIAL"/>
    <property type="match status" value="1"/>
</dbReference>
<dbReference type="GO" id="GO:0009534">
    <property type="term" value="C:chloroplast thylakoid"/>
    <property type="evidence" value="ECO:0007669"/>
    <property type="project" value="TreeGrafter"/>
</dbReference>
<evidence type="ECO:0000256" key="1">
    <source>
        <dbReference type="ARBA" id="ARBA00001946"/>
    </source>
</evidence>
<feature type="region of interest" description="Disordered" evidence="10">
    <location>
        <begin position="1"/>
        <end position="34"/>
    </location>
</feature>
<dbReference type="Proteomes" id="UP000436088">
    <property type="component" value="Unassembled WGS sequence"/>
</dbReference>
<evidence type="ECO:0000313" key="12">
    <source>
        <dbReference type="Proteomes" id="UP000436088"/>
    </source>
</evidence>
<dbReference type="GO" id="GO:0046872">
    <property type="term" value="F:metal ion binding"/>
    <property type="evidence" value="ECO:0007669"/>
    <property type="project" value="UniProtKB-KW"/>
</dbReference>
<comment type="caution">
    <text evidence="11">The sequence shown here is derived from an EMBL/GenBank/DDBJ whole genome shotgun (WGS) entry which is preliminary data.</text>
</comment>
<dbReference type="GO" id="GO:0005524">
    <property type="term" value="F:ATP binding"/>
    <property type="evidence" value="ECO:0007669"/>
    <property type="project" value="UniProtKB-KW"/>
</dbReference>
<keyword evidence="8" id="KW-0460">Magnesium</keyword>
<organism evidence="11 12">
    <name type="scientific">Hibiscus syriacus</name>
    <name type="common">Rose of Sharon</name>
    <dbReference type="NCBI Taxonomy" id="106335"/>
    <lineage>
        <taxon>Eukaryota</taxon>
        <taxon>Viridiplantae</taxon>
        <taxon>Streptophyta</taxon>
        <taxon>Embryophyta</taxon>
        <taxon>Tracheophyta</taxon>
        <taxon>Spermatophyta</taxon>
        <taxon>Magnoliopsida</taxon>
        <taxon>eudicotyledons</taxon>
        <taxon>Gunneridae</taxon>
        <taxon>Pentapetalae</taxon>
        <taxon>rosids</taxon>
        <taxon>malvids</taxon>
        <taxon>Malvales</taxon>
        <taxon>Malvaceae</taxon>
        <taxon>Malvoideae</taxon>
        <taxon>Hibiscus</taxon>
    </lineage>
</organism>
<comment type="similarity">
    <text evidence="2">Belongs to the SELO family.</text>
</comment>
<dbReference type="PANTHER" id="PTHR32057">
    <property type="entry name" value="PROTEIN ADENYLYLTRANSFERASE SELO, MITOCHONDRIAL"/>
    <property type="match status" value="1"/>
</dbReference>
<dbReference type="GO" id="GO:0070733">
    <property type="term" value="F:AMPylase activity"/>
    <property type="evidence" value="ECO:0007669"/>
    <property type="project" value="TreeGrafter"/>
</dbReference>
<keyword evidence="5" id="KW-0479">Metal-binding</keyword>
<reference evidence="11" key="1">
    <citation type="submission" date="2019-09" db="EMBL/GenBank/DDBJ databases">
        <title>Draft genome information of white flower Hibiscus syriacus.</title>
        <authorList>
            <person name="Kim Y.-M."/>
        </authorList>
    </citation>
    <scope>NUCLEOTIDE SEQUENCE [LARGE SCALE GENOMIC DNA]</scope>
    <source>
        <strain evidence="11">YM2019G1</strain>
    </source>
</reference>
<sequence>MDSSSPDPSSSLSVDSVADGLKNQSLSEDNENKKKNVKLSLEDLNWDHSFVRELPDDPRSDSIPREVFHACYTKVLPSVEIENPKLVAWSDSVADLLDLDPNEFERTDFPLTFSGASPLAGAVSYAQCYGGHQFGTWAGQPGAGKTPYSRFADGLAVLRSSVREFLCSEAMHFLGTTRALCLVTTGKFVTRDMFYNGNPKDEPDAVVCRVSKSLQ</sequence>
<gene>
    <name evidence="11" type="ORF">F3Y22_tig00110634pilonHSYRG00083</name>
</gene>
<protein>
    <recommendedName>
        <fullName evidence="9">Selenoprotein O</fullName>
    </recommendedName>
</protein>
<evidence type="ECO:0000256" key="10">
    <source>
        <dbReference type="SAM" id="MobiDB-lite"/>
    </source>
</evidence>
<dbReference type="AlphaFoldDB" id="A0A6A3A0D8"/>
<name>A0A6A3A0D8_HIBSY</name>
<dbReference type="Pfam" id="PF02696">
    <property type="entry name" value="SelO"/>
    <property type="match status" value="2"/>
</dbReference>
<evidence type="ECO:0000313" key="11">
    <source>
        <dbReference type="EMBL" id="KAE8697067.1"/>
    </source>
</evidence>
<dbReference type="EMBL" id="VEPZ02001056">
    <property type="protein sequence ID" value="KAE8697067.1"/>
    <property type="molecule type" value="Genomic_DNA"/>
</dbReference>